<protein>
    <submittedName>
        <fullName evidence="1">Uncharacterized protein</fullName>
    </submittedName>
</protein>
<accession>A0ABQ2DN76</accession>
<keyword evidence="2" id="KW-1185">Reference proteome</keyword>
<dbReference type="Proteomes" id="UP000606115">
    <property type="component" value="Unassembled WGS sequence"/>
</dbReference>
<reference evidence="2" key="1">
    <citation type="journal article" date="2019" name="Int. J. Syst. Evol. Microbiol.">
        <title>The Global Catalogue of Microorganisms (GCM) 10K type strain sequencing project: providing services to taxonomists for standard genome sequencing and annotation.</title>
        <authorList>
            <consortium name="The Broad Institute Genomics Platform"/>
            <consortium name="The Broad Institute Genome Sequencing Center for Infectious Disease"/>
            <person name="Wu L."/>
            <person name="Ma J."/>
        </authorList>
    </citation>
    <scope>NUCLEOTIDE SEQUENCE [LARGE SCALE GENOMIC DNA]</scope>
    <source>
        <strain evidence="2">CGMCC 1.3685</strain>
    </source>
</reference>
<sequence>MSFGASTLDQCIDHECHRNECSKDNKADHDSSLVTIWLTGSSVDFNVCSF</sequence>
<evidence type="ECO:0000313" key="1">
    <source>
        <dbReference type="EMBL" id="GGJ59587.1"/>
    </source>
</evidence>
<gene>
    <name evidence="1" type="ORF">GCM10007173_18080</name>
</gene>
<comment type="caution">
    <text evidence="1">The sequence shown here is derived from an EMBL/GenBank/DDBJ whole genome shotgun (WGS) entry which is preliminary data.</text>
</comment>
<proteinExistence type="predicted"/>
<name>A0ABQ2DN76_9MICC</name>
<organism evidence="1 2">
    <name type="scientific">Glutamicibacter ardleyensis</name>
    <dbReference type="NCBI Taxonomy" id="225894"/>
    <lineage>
        <taxon>Bacteria</taxon>
        <taxon>Bacillati</taxon>
        <taxon>Actinomycetota</taxon>
        <taxon>Actinomycetes</taxon>
        <taxon>Micrococcales</taxon>
        <taxon>Micrococcaceae</taxon>
        <taxon>Glutamicibacter</taxon>
    </lineage>
</organism>
<evidence type="ECO:0000313" key="2">
    <source>
        <dbReference type="Proteomes" id="UP000606115"/>
    </source>
</evidence>
<dbReference type="EMBL" id="BMKX01000003">
    <property type="protein sequence ID" value="GGJ59587.1"/>
    <property type="molecule type" value="Genomic_DNA"/>
</dbReference>